<dbReference type="Proteomes" id="UP000663193">
    <property type="component" value="Chromosome 5"/>
</dbReference>
<dbReference type="AlphaFoldDB" id="A0A7U2HZ26"/>
<dbReference type="EMBL" id="CP069027">
    <property type="protein sequence ID" value="QRC95669.1"/>
    <property type="molecule type" value="Genomic_DNA"/>
</dbReference>
<evidence type="ECO:0000313" key="3">
    <source>
        <dbReference type="Proteomes" id="UP000663193"/>
    </source>
</evidence>
<evidence type="ECO:0000256" key="1">
    <source>
        <dbReference type="SAM" id="MobiDB-lite"/>
    </source>
</evidence>
<evidence type="ECO:0000313" key="2">
    <source>
        <dbReference type="EMBL" id="QRC95669.1"/>
    </source>
</evidence>
<gene>
    <name evidence="2" type="ORF">JI435_033250</name>
</gene>
<reference evidence="3" key="1">
    <citation type="journal article" date="2021" name="BMC Genomics">
        <title>Chromosome-level genome assembly and manually-curated proteome of model necrotroph Parastagonospora nodorum Sn15 reveals a genome-wide trove of candidate effector homologs, and redundancy of virulence-related functions within an accessory chromosome.</title>
        <authorList>
            <person name="Bertazzoni S."/>
            <person name="Jones D.A.B."/>
            <person name="Phan H.T."/>
            <person name="Tan K.-C."/>
            <person name="Hane J.K."/>
        </authorList>
    </citation>
    <scope>NUCLEOTIDE SEQUENCE [LARGE SCALE GENOMIC DNA]</scope>
    <source>
        <strain evidence="3">SN15 / ATCC MYA-4574 / FGSC 10173)</strain>
    </source>
</reference>
<feature type="compositionally biased region" description="Basic and acidic residues" evidence="1">
    <location>
        <begin position="35"/>
        <end position="52"/>
    </location>
</feature>
<protein>
    <submittedName>
        <fullName evidence="2">Uncharacterized protein</fullName>
    </submittedName>
</protein>
<proteinExistence type="predicted"/>
<accession>A0A7U2HZ26</accession>
<organism evidence="2 3">
    <name type="scientific">Phaeosphaeria nodorum (strain SN15 / ATCC MYA-4574 / FGSC 10173)</name>
    <name type="common">Glume blotch fungus</name>
    <name type="synonym">Parastagonospora nodorum</name>
    <dbReference type="NCBI Taxonomy" id="321614"/>
    <lineage>
        <taxon>Eukaryota</taxon>
        <taxon>Fungi</taxon>
        <taxon>Dikarya</taxon>
        <taxon>Ascomycota</taxon>
        <taxon>Pezizomycotina</taxon>
        <taxon>Dothideomycetes</taxon>
        <taxon>Pleosporomycetidae</taxon>
        <taxon>Pleosporales</taxon>
        <taxon>Pleosporineae</taxon>
        <taxon>Phaeosphaeriaceae</taxon>
        <taxon>Parastagonospora</taxon>
    </lineage>
</organism>
<dbReference type="VEuPathDB" id="FungiDB:JI435_033250"/>
<keyword evidence="3" id="KW-1185">Reference proteome</keyword>
<sequence>MGRRRAQGCTAGVEAVAVGWSVQSSATAEASGGRGKGEAAKRSETRRDETRAARLQQASDGTEDWTEQDRQDRTGRTAGSGAV</sequence>
<feature type="region of interest" description="Disordered" evidence="1">
    <location>
        <begin position="24"/>
        <end position="83"/>
    </location>
</feature>
<name>A0A7U2HZ26_PHANO</name>